<evidence type="ECO:0000313" key="3">
    <source>
        <dbReference type="Proteomes" id="UP000612899"/>
    </source>
</evidence>
<gene>
    <name evidence="2" type="ORF">Rhe02_59900</name>
</gene>
<dbReference type="Pfam" id="PF02624">
    <property type="entry name" value="YcaO"/>
    <property type="match status" value="1"/>
</dbReference>
<comment type="caution">
    <text evidence="2">The sequence shown here is derived from an EMBL/GenBank/DDBJ whole genome shotgun (WGS) entry which is preliminary data.</text>
</comment>
<feature type="domain" description="YcaO" evidence="1">
    <location>
        <begin position="277"/>
        <end position="596"/>
    </location>
</feature>
<dbReference type="Proteomes" id="UP000612899">
    <property type="component" value="Unassembled WGS sequence"/>
</dbReference>
<dbReference type="PROSITE" id="PS51664">
    <property type="entry name" value="YCAO"/>
    <property type="match status" value="1"/>
</dbReference>
<reference evidence="2" key="1">
    <citation type="submission" date="2021-01" db="EMBL/GenBank/DDBJ databases">
        <title>Whole genome shotgun sequence of Rhizocola hellebori NBRC 109834.</title>
        <authorList>
            <person name="Komaki H."/>
            <person name="Tamura T."/>
        </authorList>
    </citation>
    <scope>NUCLEOTIDE SEQUENCE</scope>
    <source>
        <strain evidence="2">NBRC 109834</strain>
    </source>
</reference>
<protein>
    <recommendedName>
        <fullName evidence="1">YcaO domain-containing protein</fullName>
    </recommendedName>
</protein>
<name>A0A8J3QBQ0_9ACTN</name>
<keyword evidence="3" id="KW-1185">Reference proteome</keyword>
<dbReference type="InterPro" id="IPR003776">
    <property type="entry name" value="YcaO-like_dom"/>
</dbReference>
<accession>A0A8J3QBQ0</accession>
<dbReference type="RefSeq" id="WP_203911696.1">
    <property type="nucleotide sequence ID" value="NZ_BONY01000042.1"/>
</dbReference>
<sequence length="596" mass="61993">MSAASVLLVARADALLIHAAAATVRVELSSGIDPRRIVDAASRGPSALAEDGIMSAAGAAQLSQSLAAQGIRLDGTDAADLPADVLPLRAVVATFVTSGKVPPGVVAVTATEALWLPPGLDPTLGERALRLFVARLPDPIRLGAYGRLIAGRRGLAIAGDLPDPQRANTIRAIALPVSGPRTWSWATSDPAETGSAIALPANGPRTWSWVAGDLAETGSLIGGAPLGRLAVAEVTLVDRWPLDDGSALHFARGAYASPQLATVDPFAPSPDPSHCAGADIEESPARARCLGEGLKRFALGDIPPGALHLAPAERLPGPWLNPAGVISYAAAHRERLGLDEFDPSRPEWWVTGHRPDGVPLWLPAALVYTPFPAAPAWLQPSYPSASAAAAHPDPDQAVLRAWLEDVAWDALQRARATERPCPGIDPRSLPTPLGPLVRRAQAVAQLRIVALSGGTGILVIAAAGFGEHSLALGLSAAADPVDAARKALVQACANLRFPSPAAPAPLAQLKWLLDGPLVNWRELNAPALPRVPGHVAVYRYPSRLLGGLTVAKVLDPQLIPITFGHDSDPTGCPAFAGPFLARGIDFTQPLPPHPFS</sequence>
<evidence type="ECO:0000259" key="1">
    <source>
        <dbReference type="PROSITE" id="PS51664"/>
    </source>
</evidence>
<dbReference type="EMBL" id="BONY01000042">
    <property type="protein sequence ID" value="GIH07923.1"/>
    <property type="molecule type" value="Genomic_DNA"/>
</dbReference>
<proteinExistence type="predicted"/>
<organism evidence="2 3">
    <name type="scientific">Rhizocola hellebori</name>
    <dbReference type="NCBI Taxonomy" id="1392758"/>
    <lineage>
        <taxon>Bacteria</taxon>
        <taxon>Bacillati</taxon>
        <taxon>Actinomycetota</taxon>
        <taxon>Actinomycetes</taxon>
        <taxon>Micromonosporales</taxon>
        <taxon>Micromonosporaceae</taxon>
        <taxon>Rhizocola</taxon>
    </lineage>
</organism>
<dbReference type="AlphaFoldDB" id="A0A8J3QBQ0"/>
<evidence type="ECO:0000313" key="2">
    <source>
        <dbReference type="EMBL" id="GIH07923.1"/>
    </source>
</evidence>